<dbReference type="InterPro" id="IPR036597">
    <property type="entry name" value="Fido-like_dom_sf"/>
</dbReference>
<feature type="site" description="Important for autoinhibition of adenylyltransferase activity" evidence="3">
    <location>
        <position position="40"/>
    </location>
</feature>
<dbReference type="GeneID" id="96780075"/>
<dbReference type="PANTHER" id="PTHR13504:SF38">
    <property type="entry name" value="FIDO DOMAIN-CONTAINING PROTEIN"/>
    <property type="match status" value="1"/>
</dbReference>
<dbReference type="EMBL" id="VUNR01000059">
    <property type="protein sequence ID" value="MSU10090.1"/>
    <property type="molecule type" value="Genomic_DNA"/>
</dbReference>
<keyword evidence="2" id="KW-0067">ATP-binding</keyword>
<protein>
    <submittedName>
        <fullName evidence="5">Fic family protein</fullName>
    </submittedName>
</protein>
<reference evidence="5 6" key="1">
    <citation type="submission" date="2019-08" db="EMBL/GenBank/DDBJ databases">
        <title>In-depth cultivation of the pig gut microbiome towards novel bacterial diversity and tailored functional studies.</title>
        <authorList>
            <person name="Wylensek D."/>
            <person name="Hitch T.C.A."/>
            <person name="Clavel T."/>
        </authorList>
    </citation>
    <scope>NUCLEOTIDE SEQUENCE [LARGE SCALE GENOMIC DNA]</scope>
    <source>
        <strain evidence="5 6">WCA-693-APC-5D-A</strain>
    </source>
</reference>
<evidence type="ECO:0000256" key="2">
    <source>
        <dbReference type="PIRSR" id="PIRSR640198-2"/>
    </source>
</evidence>
<dbReference type="SUPFAM" id="SSF140931">
    <property type="entry name" value="Fic-like"/>
    <property type="match status" value="1"/>
</dbReference>
<evidence type="ECO:0000313" key="6">
    <source>
        <dbReference type="Proteomes" id="UP000433181"/>
    </source>
</evidence>
<comment type="caution">
    <text evidence="5">The sequence shown here is derived from an EMBL/GenBank/DDBJ whole genome shotgun (WGS) entry which is preliminary data.</text>
</comment>
<keyword evidence="6" id="KW-1185">Reference proteome</keyword>
<evidence type="ECO:0000259" key="4">
    <source>
        <dbReference type="PROSITE" id="PS51459"/>
    </source>
</evidence>
<evidence type="ECO:0000256" key="1">
    <source>
        <dbReference type="PIRSR" id="PIRSR640198-1"/>
    </source>
</evidence>
<name>A0A6I2UKK3_9FIRM</name>
<dbReference type="Pfam" id="PF02661">
    <property type="entry name" value="Fic"/>
    <property type="match status" value="1"/>
</dbReference>
<dbReference type="RefSeq" id="WP_154408255.1">
    <property type="nucleotide sequence ID" value="NZ_VUNR01000059.1"/>
</dbReference>
<dbReference type="AlphaFoldDB" id="A0A6I2UKK3"/>
<evidence type="ECO:0000256" key="3">
    <source>
        <dbReference type="PIRSR" id="PIRSR640198-3"/>
    </source>
</evidence>
<dbReference type="GO" id="GO:0005524">
    <property type="term" value="F:ATP binding"/>
    <property type="evidence" value="ECO:0007669"/>
    <property type="project" value="UniProtKB-KW"/>
</dbReference>
<feature type="active site" evidence="1">
    <location>
        <position position="166"/>
    </location>
</feature>
<dbReference type="Proteomes" id="UP000433181">
    <property type="component" value="Unassembled WGS sequence"/>
</dbReference>
<accession>A0A6I2UKK3</accession>
<sequence length="346" mass="40315">MLKQKLEQYNHILEQLDDFTRKNWEDNFTIEFTHDTTAIEGNTLTLIDTKMILEDGIVPKETTLFELDQIRGHADAWQYVKENIRNNIPLSENLIKDIYERVVPTRGVGGIYRTVPVYIRGAQHVPPNYKKVRELMKYFIQDMNIKSFSSVAELAAWTHAEFVKIHPFQDGNGRTARLIMNYQLMINNYPPINIKKDNVHEYFNALEIYAIRDDINPFKDLVQDNINKSLDKFINMYQDYYTDKSNKTLVPNTNLSSDAEKIFVNSYNNIINKLKDTHVAATEATKNLLKYGYDVDKIYPVLEKLLPQAQNDELYSLDIIHKAKECLNTKTTLPKQDKLHSTSTKL</sequence>
<dbReference type="InterPro" id="IPR040198">
    <property type="entry name" value="Fido_containing"/>
</dbReference>
<dbReference type="PROSITE" id="PS51459">
    <property type="entry name" value="FIDO"/>
    <property type="match status" value="1"/>
</dbReference>
<dbReference type="PANTHER" id="PTHR13504">
    <property type="entry name" value="FIDO DOMAIN-CONTAINING PROTEIN DDB_G0283145"/>
    <property type="match status" value="1"/>
</dbReference>
<feature type="domain" description="Fido" evidence="4">
    <location>
        <begin position="90"/>
        <end position="224"/>
    </location>
</feature>
<proteinExistence type="predicted"/>
<feature type="binding site" evidence="2">
    <location>
        <begin position="170"/>
        <end position="177"/>
    </location>
    <ligand>
        <name>ATP</name>
        <dbReference type="ChEBI" id="CHEBI:30616"/>
    </ligand>
</feature>
<dbReference type="InterPro" id="IPR003812">
    <property type="entry name" value="Fido"/>
</dbReference>
<organism evidence="5 6">
    <name type="scientific">Anaerovibrio slackiae</name>
    <dbReference type="NCBI Taxonomy" id="2652309"/>
    <lineage>
        <taxon>Bacteria</taxon>
        <taxon>Bacillati</taxon>
        <taxon>Bacillota</taxon>
        <taxon>Negativicutes</taxon>
        <taxon>Selenomonadales</taxon>
        <taxon>Selenomonadaceae</taxon>
        <taxon>Anaerovibrio</taxon>
    </lineage>
</organism>
<keyword evidence="2" id="KW-0547">Nucleotide-binding</keyword>
<dbReference type="Gene3D" id="1.10.3290.10">
    <property type="entry name" value="Fido-like domain"/>
    <property type="match status" value="1"/>
</dbReference>
<gene>
    <name evidence="5" type="ORF">FYJ84_14170</name>
</gene>
<evidence type="ECO:0000313" key="5">
    <source>
        <dbReference type="EMBL" id="MSU10090.1"/>
    </source>
</evidence>